<dbReference type="SUPFAM" id="SSF56281">
    <property type="entry name" value="Metallo-hydrolase/oxidoreductase"/>
    <property type="match status" value="1"/>
</dbReference>
<evidence type="ECO:0000259" key="2">
    <source>
        <dbReference type="Pfam" id="PF12706"/>
    </source>
</evidence>
<feature type="transmembrane region" description="Helical" evidence="1">
    <location>
        <begin position="31"/>
        <end position="51"/>
    </location>
</feature>
<dbReference type="GO" id="GO:0016787">
    <property type="term" value="F:hydrolase activity"/>
    <property type="evidence" value="ECO:0007669"/>
    <property type="project" value="UniProtKB-KW"/>
</dbReference>
<dbReference type="Proteomes" id="UP000490980">
    <property type="component" value="Unassembled WGS sequence"/>
</dbReference>
<dbReference type="PANTHER" id="PTHR15032">
    <property type="entry name" value="N-ACYL-PHOSPHATIDYLETHANOLAMINE-HYDROLYZING PHOSPHOLIPASE D"/>
    <property type="match status" value="1"/>
</dbReference>
<dbReference type="GO" id="GO:0005737">
    <property type="term" value="C:cytoplasm"/>
    <property type="evidence" value="ECO:0007669"/>
    <property type="project" value="TreeGrafter"/>
</dbReference>
<dbReference type="Gene3D" id="3.60.15.10">
    <property type="entry name" value="Ribonuclease Z/Hydroxyacylglutathione hydrolase-like"/>
    <property type="match status" value="1"/>
</dbReference>
<dbReference type="PANTHER" id="PTHR15032:SF4">
    <property type="entry name" value="N-ACYL-PHOSPHATIDYLETHANOLAMINE-HYDROLYZING PHOSPHOLIPASE D"/>
    <property type="match status" value="1"/>
</dbReference>
<feature type="domain" description="Metallo-beta-lactamase" evidence="2">
    <location>
        <begin position="141"/>
        <end position="337"/>
    </location>
</feature>
<evidence type="ECO:0000313" key="4">
    <source>
        <dbReference type="Proteomes" id="UP000490980"/>
    </source>
</evidence>
<keyword evidence="4" id="KW-1185">Reference proteome</keyword>
<name>A0A7X5U6S3_9GAMM</name>
<organism evidence="3 4">
    <name type="scientific">Luteibacter anthropi</name>
    <dbReference type="NCBI Taxonomy" id="564369"/>
    <lineage>
        <taxon>Bacteria</taxon>
        <taxon>Pseudomonadati</taxon>
        <taxon>Pseudomonadota</taxon>
        <taxon>Gammaproteobacteria</taxon>
        <taxon>Lysobacterales</taxon>
        <taxon>Rhodanobacteraceae</taxon>
        <taxon>Luteibacter</taxon>
    </lineage>
</organism>
<sequence length="417" mass="46155">MRSGPSTDGPERLSSAPAEPGIVPLKRFFRYLAILAVLLVVFLGVVALTAWPNVGALSQGHELARDEASPQWHGGRFANPQPMFIDLKGGILQLFASRPGEEPDAPVPTVDASAAYRTPPASGLRASWFGHSSMLLEIDGTNVIVDPFWSERTSPFSWLGPKRWYAPPVSIDHLPHVDVVVISHDHYDHLDRPSVQAFNQRGVRFVVPLGIGAHLEDWGVPRERITELDWWQDTTVGTLRIVSTPSRHASGRLNGNSGHTLWTGFALLGPAHRVFYSGDTGMNDTFVDVGERYGPFDVSLIETGQYDAQWPDWHLGPEQAVRVHQEVRARTMIPVHWGLLKLAHHAWTEPPERVLAAARCVHADVLIPEPGQAVEPTTHPVIPRWWPSIPWHTAVQRPIVATHHGDPADRFAALTCP</sequence>
<keyword evidence="3" id="KW-0378">Hydrolase</keyword>
<protein>
    <submittedName>
        <fullName evidence="3">MBL fold metallo-hydrolase</fullName>
    </submittedName>
</protein>
<accession>A0A7X5U6S3</accession>
<dbReference type="Pfam" id="PF12706">
    <property type="entry name" value="Lactamase_B_2"/>
    <property type="match status" value="1"/>
</dbReference>
<evidence type="ECO:0000313" key="3">
    <source>
        <dbReference type="EMBL" id="NII04946.1"/>
    </source>
</evidence>
<keyword evidence="1" id="KW-0472">Membrane</keyword>
<keyword evidence="1" id="KW-1133">Transmembrane helix</keyword>
<dbReference type="EMBL" id="JAARLZ010000001">
    <property type="protein sequence ID" value="NII04946.1"/>
    <property type="molecule type" value="Genomic_DNA"/>
</dbReference>
<comment type="caution">
    <text evidence="3">The sequence shown here is derived from an EMBL/GenBank/DDBJ whole genome shotgun (WGS) entry which is preliminary data.</text>
</comment>
<reference evidence="3 4" key="1">
    <citation type="submission" date="2020-03" db="EMBL/GenBank/DDBJ databases">
        <authorList>
            <person name="Lai Q."/>
        </authorList>
    </citation>
    <scope>NUCLEOTIDE SEQUENCE [LARGE SCALE GENOMIC DNA]</scope>
    <source>
        <strain evidence="3 4">CCUG 25036</strain>
    </source>
</reference>
<proteinExistence type="predicted"/>
<keyword evidence="1" id="KW-0812">Transmembrane</keyword>
<dbReference type="InterPro" id="IPR001279">
    <property type="entry name" value="Metallo-B-lactamas"/>
</dbReference>
<dbReference type="AlphaFoldDB" id="A0A7X5U6S3"/>
<dbReference type="InterPro" id="IPR036866">
    <property type="entry name" value="RibonucZ/Hydroxyglut_hydro"/>
</dbReference>
<evidence type="ECO:0000256" key="1">
    <source>
        <dbReference type="SAM" id="Phobius"/>
    </source>
</evidence>
<gene>
    <name evidence="3" type="ORF">HBF25_00940</name>
</gene>